<dbReference type="Proteomes" id="UP000007488">
    <property type="component" value="Chromosome"/>
</dbReference>
<dbReference type="HOGENOM" id="CLU_2703547_0_0_9"/>
<gene>
    <name evidence="1" type="ordered locus">Sgly_1071</name>
</gene>
<dbReference type="AlphaFoldDB" id="F0STV7"/>
<dbReference type="RefSeq" id="WP_013624267.1">
    <property type="nucleotide sequence ID" value="NC_015172.1"/>
</dbReference>
<dbReference type="KEGG" id="sgy:Sgly_1071"/>
<sequence>MSVVIFKADQLNLPEHIAKKLKGRKIEFVETNEGILLRPVEDPIKELRGFQEGSKFTTEAYLQQKRQDKELEQ</sequence>
<dbReference type="EMBL" id="CP002547">
    <property type="protein sequence ID" value="ADY55397.1"/>
    <property type="molecule type" value="Genomic_DNA"/>
</dbReference>
<name>F0STV7_SYNGF</name>
<evidence type="ECO:0008006" key="3">
    <source>
        <dbReference type="Google" id="ProtNLM"/>
    </source>
</evidence>
<dbReference type="OrthoDB" id="1726046at2"/>
<reference evidence="1 2" key="1">
    <citation type="journal article" date="2011" name="Stand. Genomic Sci.">
        <title>Complete genome sequence of Syntrophobotulus glycolicus type strain (FlGlyR).</title>
        <authorList>
            <person name="Han C."/>
            <person name="Mwirichia R."/>
            <person name="Chertkov O."/>
            <person name="Held B."/>
            <person name="Lapidus A."/>
            <person name="Nolan M."/>
            <person name="Lucas S."/>
            <person name="Hammon N."/>
            <person name="Deshpande S."/>
            <person name="Cheng J.F."/>
            <person name="Tapia R."/>
            <person name="Goodwin L."/>
            <person name="Pitluck S."/>
            <person name="Huntemann M."/>
            <person name="Liolios K."/>
            <person name="Ivanova N."/>
            <person name="Pagani I."/>
            <person name="Mavromatis K."/>
            <person name="Ovchinikova G."/>
            <person name="Pati A."/>
            <person name="Chen A."/>
            <person name="Palaniappan K."/>
            <person name="Land M."/>
            <person name="Hauser L."/>
            <person name="Brambilla E.M."/>
            <person name="Rohde M."/>
            <person name="Spring S."/>
            <person name="Sikorski J."/>
            <person name="Goker M."/>
            <person name="Woyke T."/>
            <person name="Bristow J."/>
            <person name="Eisen J.A."/>
            <person name="Markowitz V."/>
            <person name="Hugenholtz P."/>
            <person name="Kyrpides N.C."/>
            <person name="Klenk H.P."/>
            <person name="Detter J.C."/>
        </authorList>
    </citation>
    <scope>NUCLEOTIDE SEQUENCE [LARGE SCALE GENOMIC DNA]</scope>
    <source>
        <strain evidence="2">DSM 8271 / FlGlyR</strain>
    </source>
</reference>
<proteinExistence type="predicted"/>
<organism evidence="1 2">
    <name type="scientific">Syntrophobotulus glycolicus (strain DSM 8271 / FlGlyR)</name>
    <dbReference type="NCBI Taxonomy" id="645991"/>
    <lineage>
        <taxon>Bacteria</taxon>
        <taxon>Bacillati</taxon>
        <taxon>Bacillota</taxon>
        <taxon>Clostridia</taxon>
        <taxon>Eubacteriales</taxon>
        <taxon>Desulfitobacteriaceae</taxon>
        <taxon>Syntrophobotulus</taxon>
    </lineage>
</organism>
<dbReference type="eggNOG" id="ENOG5033CK6">
    <property type="taxonomic scope" value="Bacteria"/>
</dbReference>
<accession>F0STV7</accession>
<evidence type="ECO:0000313" key="1">
    <source>
        <dbReference type="EMBL" id="ADY55397.1"/>
    </source>
</evidence>
<reference evidence="2" key="2">
    <citation type="submission" date="2011-02" db="EMBL/GenBank/DDBJ databases">
        <title>The complete genome of Syntrophobotulus glycolicus DSM 8271.</title>
        <authorList>
            <person name="Lucas S."/>
            <person name="Copeland A."/>
            <person name="Lapidus A."/>
            <person name="Bruce D."/>
            <person name="Goodwin L."/>
            <person name="Pitluck S."/>
            <person name="Kyrpides N."/>
            <person name="Mavromatis K."/>
            <person name="Pagani I."/>
            <person name="Ivanova N."/>
            <person name="Mikhailova N."/>
            <person name="Chertkov O."/>
            <person name="Held B."/>
            <person name="Detter J.C."/>
            <person name="Tapia R."/>
            <person name="Han C."/>
            <person name="Land M."/>
            <person name="Hauser L."/>
            <person name="Markowitz V."/>
            <person name="Cheng J.-F."/>
            <person name="Hugenholtz P."/>
            <person name="Woyke T."/>
            <person name="Wu D."/>
            <person name="Spring S."/>
            <person name="Schroeder M."/>
            <person name="Brambilla E."/>
            <person name="Klenk H.-P."/>
            <person name="Eisen J.A."/>
        </authorList>
    </citation>
    <scope>NUCLEOTIDE SEQUENCE [LARGE SCALE GENOMIC DNA]</scope>
    <source>
        <strain evidence="2">DSM 8271 / FlGlyR</strain>
    </source>
</reference>
<evidence type="ECO:0000313" key="2">
    <source>
        <dbReference type="Proteomes" id="UP000007488"/>
    </source>
</evidence>
<protein>
    <recommendedName>
        <fullName evidence="3">SpoVT-AbrB domain-containing protein</fullName>
    </recommendedName>
</protein>
<keyword evidence="2" id="KW-1185">Reference proteome</keyword>